<dbReference type="AlphaFoldDB" id="A0A223NYX0"/>
<keyword evidence="14" id="KW-1185">Reference proteome</keyword>
<evidence type="ECO:0000256" key="9">
    <source>
        <dbReference type="ARBA" id="ARBA00059827"/>
    </source>
</evidence>
<dbReference type="SUPFAM" id="SSF55785">
    <property type="entry name" value="PYP-like sensor domain (PAS domain)"/>
    <property type="match status" value="1"/>
</dbReference>
<dbReference type="Proteomes" id="UP000215002">
    <property type="component" value="Chromosome"/>
</dbReference>
<dbReference type="EMBL" id="CP022743">
    <property type="protein sequence ID" value="ASU34778.1"/>
    <property type="molecule type" value="Genomic_DNA"/>
</dbReference>
<dbReference type="Pfam" id="PF00989">
    <property type="entry name" value="PAS"/>
    <property type="match status" value="1"/>
</dbReference>
<dbReference type="SUPFAM" id="SSF47384">
    <property type="entry name" value="Homodimeric domain of signal transducing histidine kinase"/>
    <property type="match status" value="1"/>
</dbReference>
<dbReference type="InterPro" id="IPR036890">
    <property type="entry name" value="HATPase_C_sf"/>
</dbReference>
<proteinExistence type="predicted"/>
<sequence length="405" mass="45514">MPEIELFKAVIENVVDGIIIIERNGCVLLANPSACNLFGYTNSDLKGQNISALMPGRDGALHQNYIELYESTGRAKIIGKGREVVGKKKDGSTFPMRLAVSELKYNGKVMYTGVIHDLSHRKDAEEKRQHYTAGLEAIIDERTSFLNNIVKTLEQAKEEVYTSLLKEKEVNKLKTQFVSIASHEFRTPLSSIQLSASLIERYFDSLNKAKIFSHINKIKNAVKYLTAILDDFLSVERIEIGQLEPQYKDVNMVELMTDIIQEMKAQVNPHQVINYVHNGITTKIKLDSNLLKHCIYNLLSNAIKYSGSFGKIAVETEINDQMCRISVTDNGIGIPREDQDHLFEVFFRAGNTGEIQGTGLGLNIVKRYAELMNGKVTFESKEGYTNFNVIFPLNTLLLPDNAGDI</sequence>
<evidence type="ECO:0000256" key="1">
    <source>
        <dbReference type="ARBA" id="ARBA00000085"/>
    </source>
</evidence>
<name>A0A223NYX0_9SPHI</name>
<dbReference type="PROSITE" id="PS50109">
    <property type="entry name" value="HIS_KIN"/>
    <property type="match status" value="1"/>
</dbReference>
<dbReference type="InterPro" id="IPR000014">
    <property type="entry name" value="PAS"/>
</dbReference>
<dbReference type="CDD" id="cd00082">
    <property type="entry name" value="HisKA"/>
    <property type="match status" value="1"/>
</dbReference>
<dbReference type="GO" id="GO:0000155">
    <property type="term" value="F:phosphorelay sensor kinase activity"/>
    <property type="evidence" value="ECO:0007669"/>
    <property type="project" value="InterPro"/>
</dbReference>
<dbReference type="InterPro" id="IPR005467">
    <property type="entry name" value="His_kinase_dom"/>
</dbReference>
<dbReference type="PRINTS" id="PR00344">
    <property type="entry name" value="BCTRLSENSOR"/>
</dbReference>
<dbReference type="SUPFAM" id="SSF55874">
    <property type="entry name" value="ATPase domain of HSP90 chaperone/DNA topoisomerase II/histidine kinase"/>
    <property type="match status" value="1"/>
</dbReference>
<keyword evidence="3" id="KW-0597">Phosphoprotein</keyword>
<comment type="catalytic activity">
    <reaction evidence="1">
        <text>ATP + protein L-histidine = ADP + protein N-phospho-L-histidine.</text>
        <dbReference type="EC" id="2.7.13.3"/>
    </reaction>
</comment>
<evidence type="ECO:0000256" key="2">
    <source>
        <dbReference type="ARBA" id="ARBA00012438"/>
    </source>
</evidence>
<evidence type="ECO:0000256" key="3">
    <source>
        <dbReference type="ARBA" id="ARBA00022553"/>
    </source>
</evidence>
<gene>
    <name evidence="13" type="ORF">MuYL_2891</name>
</gene>
<dbReference type="InterPro" id="IPR050736">
    <property type="entry name" value="Sensor_HK_Regulatory"/>
</dbReference>
<dbReference type="FunFam" id="3.30.565.10:FF:000006">
    <property type="entry name" value="Sensor histidine kinase WalK"/>
    <property type="match status" value="1"/>
</dbReference>
<dbReference type="OrthoDB" id="9808408at2"/>
<evidence type="ECO:0000256" key="6">
    <source>
        <dbReference type="ARBA" id="ARBA00022777"/>
    </source>
</evidence>
<dbReference type="SMART" id="SM00091">
    <property type="entry name" value="PAS"/>
    <property type="match status" value="1"/>
</dbReference>
<keyword evidence="8" id="KW-0902">Two-component regulatory system</keyword>
<dbReference type="SMART" id="SM00387">
    <property type="entry name" value="HATPase_c"/>
    <property type="match status" value="1"/>
</dbReference>
<dbReference type="Pfam" id="PF02518">
    <property type="entry name" value="HATPase_c"/>
    <property type="match status" value="1"/>
</dbReference>
<organism evidence="13 14">
    <name type="scientific">Mucilaginibacter xinganensis</name>
    <dbReference type="NCBI Taxonomy" id="1234841"/>
    <lineage>
        <taxon>Bacteria</taxon>
        <taxon>Pseudomonadati</taxon>
        <taxon>Bacteroidota</taxon>
        <taxon>Sphingobacteriia</taxon>
        <taxon>Sphingobacteriales</taxon>
        <taxon>Sphingobacteriaceae</taxon>
        <taxon>Mucilaginibacter</taxon>
    </lineage>
</organism>
<feature type="domain" description="Histidine kinase" evidence="11">
    <location>
        <begin position="180"/>
        <end position="395"/>
    </location>
</feature>
<dbReference type="Gene3D" id="3.30.565.10">
    <property type="entry name" value="Histidine kinase-like ATPase, C-terminal domain"/>
    <property type="match status" value="1"/>
</dbReference>
<dbReference type="InterPro" id="IPR036097">
    <property type="entry name" value="HisK_dim/P_sf"/>
</dbReference>
<accession>A0A223NYX0</accession>
<evidence type="ECO:0000259" key="11">
    <source>
        <dbReference type="PROSITE" id="PS50109"/>
    </source>
</evidence>
<dbReference type="NCBIfam" id="TIGR00229">
    <property type="entry name" value="sensory_box"/>
    <property type="match status" value="1"/>
</dbReference>
<dbReference type="PANTHER" id="PTHR43711:SF26">
    <property type="entry name" value="SENSOR HISTIDINE KINASE RCSC"/>
    <property type="match status" value="1"/>
</dbReference>
<evidence type="ECO:0000256" key="7">
    <source>
        <dbReference type="ARBA" id="ARBA00022840"/>
    </source>
</evidence>
<keyword evidence="6 13" id="KW-0418">Kinase</keyword>
<dbReference type="SMART" id="SM00388">
    <property type="entry name" value="HisKA"/>
    <property type="match status" value="1"/>
</dbReference>
<dbReference type="InterPro" id="IPR003594">
    <property type="entry name" value="HATPase_dom"/>
</dbReference>
<dbReference type="InterPro" id="IPR035965">
    <property type="entry name" value="PAS-like_dom_sf"/>
</dbReference>
<evidence type="ECO:0000256" key="10">
    <source>
        <dbReference type="ARBA" id="ARBA00070616"/>
    </source>
</evidence>
<dbReference type="RefSeq" id="WP_094571083.1">
    <property type="nucleotide sequence ID" value="NZ_CP022743.1"/>
</dbReference>
<comment type="function">
    <text evidence="9">Putative oxygen sensor; modulates the activity of FixJ, a transcriptional activator of nitrogen fixation fixK gene. FixL probably acts as a kinase that phosphorylates FixJ.</text>
</comment>
<dbReference type="PROSITE" id="PS50112">
    <property type="entry name" value="PAS"/>
    <property type="match status" value="1"/>
</dbReference>
<keyword evidence="5" id="KW-0547">Nucleotide-binding</keyword>
<dbReference type="PANTHER" id="PTHR43711">
    <property type="entry name" value="TWO-COMPONENT HISTIDINE KINASE"/>
    <property type="match status" value="1"/>
</dbReference>
<dbReference type="InterPro" id="IPR003661">
    <property type="entry name" value="HisK_dim/P_dom"/>
</dbReference>
<dbReference type="CDD" id="cd00130">
    <property type="entry name" value="PAS"/>
    <property type="match status" value="1"/>
</dbReference>
<evidence type="ECO:0000256" key="8">
    <source>
        <dbReference type="ARBA" id="ARBA00023012"/>
    </source>
</evidence>
<evidence type="ECO:0000259" key="12">
    <source>
        <dbReference type="PROSITE" id="PS50112"/>
    </source>
</evidence>
<dbReference type="InterPro" id="IPR004358">
    <property type="entry name" value="Sig_transdc_His_kin-like_C"/>
</dbReference>
<evidence type="ECO:0000256" key="4">
    <source>
        <dbReference type="ARBA" id="ARBA00022679"/>
    </source>
</evidence>
<dbReference type="FunFam" id="3.30.450.20:FF:000060">
    <property type="entry name" value="Sensor protein FixL"/>
    <property type="match status" value="1"/>
</dbReference>
<feature type="domain" description="PAS" evidence="12">
    <location>
        <begin position="3"/>
        <end position="49"/>
    </location>
</feature>
<keyword evidence="4" id="KW-0808">Transferase</keyword>
<dbReference type="GO" id="GO:0005524">
    <property type="term" value="F:ATP binding"/>
    <property type="evidence" value="ECO:0007669"/>
    <property type="project" value="UniProtKB-KW"/>
</dbReference>
<dbReference type="EC" id="2.7.13.3" evidence="2"/>
<dbReference type="GO" id="GO:0006355">
    <property type="term" value="P:regulation of DNA-templated transcription"/>
    <property type="evidence" value="ECO:0007669"/>
    <property type="project" value="InterPro"/>
</dbReference>
<evidence type="ECO:0000313" key="13">
    <source>
        <dbReference type="EMBL" id="ASU34778.1"/>
    </source>
</evidence>
<reference evidence="13 14" key="1">
    <citation type="submission" date="2017-08" db="EMBL/GenBank/DDBJ databases">
        <title>Complete genome sequence of Mucilaginibacter sp. strain BJC16-A31.</title>
        <authorList>
            <consortium name="Henan University of Science and Technology"/>
            <person name="You X."/>
        </authorList>
    </citation>
    <scope>NUCLEOTIDE SEQUENCE [LARGE SCALE GENOMIC DNA]</scope>
    <source>
        <strain evidence="13 14">BJC16-A31</strain>
    </source>
</reference>
<dbReference type="Pfam" id="PF00512">
    <property type="entry name" value="HisKA"/>
    <property type="match status" value="1"/>
</dbReference>
<keyword evidence="7" id="KW-0067">ATP-binding</keyword>
<dbReference type="Gene3D" id="1.10.287.130">
    <property type="match status" value="1"/>
</dbReference>
<dbReference type="KEGG" id="muc:MuYL_2891"/>
<evidence type="ECO:0000313" key="14">
    <source>
        <dbReference type="Proteomes" id="UP000215002"/>
    </source>
</evidence>
<protein>
    <recommendedName>
        <fullName evidence="10">Sensor protein FixL</fullName>
        <ecNumber evidence="2">2.7.13.3</ecNumber>
    </recommendedName>
</protein>
<dbReference type="CDD" id="cd00075">
    <property type="entry name" value="HATPase"/>
    <property type="match status" value="1"/>
</dbReference>
<dbReference type="Gene3D" id="3.30.450.20">
    <property type="entry name" value="PAS domain"/>
    <property type="match status" value="1"/>
</dbReference>
<evidence type="ECO:0000256" key="5">
    <source>
        <dbReference type="ARBA" id="ARBA00022741"/>
    </source>
</evidence>
<dbReference type="InterPro" id="IPR013767">
    <property type="entry name" value="PAS_fold"/>
</dbReference>